<gene>
    <name evidence="1" type="ORF">SAMN04488113_13915</name>
</gene>
<proteinExistence type="predicted"/>
<dbReference type="OrthoDB" id="2296273at2"/>
<dbReference type="STRING" id="1130080.SAMN04488113_13915"/>
<reference evidence="2" key="1">
    <citation type="submission" date="2016-10" db="EMBL/GenBank/DDBJ databases">
        <authorList>
            <person name="Varghese N."/>
            <person name="Submissions S."/>
        </authorList>
    </citation>
    <scope>NUCLEOTIDE SEQUENCE [LARGE SCALE GENOMIC DNA]</scope>
    <source>
        <strain evidence="2">DSM 25751</strain>
    </source>
</reference>
<organism evidence="1 2">
    <name type="scientific">Alkalibacterium gilvum</name>
    <dbReference type="NCBI Taxonomy" id="1130080"/>
    <lineage>
        <taxon>Bacteria</taxon>
        <taxon>Bacillati</taxon>
        <taxon>Bacillota</taxon>
        <taxon>Bacilli</taxon>
        <taxon>Lactobacillales</taxon>
        <taxon>Carnobacteriaceae</taxon>
        <taxon>Alkalibacterium</taxon>
    </lineage>
</organism>
<accession>A0A1H6V8T0</accession>
<dbReference type="EMBL" id="FNYW01000039">
    <property type="protein sequence ID" value="SEI96712.1"/>
    <property type="molecule type" value="Genomic_DNA"/>
</dbReference>
<dbReference type="AlphaFoldDB" id="A0A1H6V8T0"/>
<protein>
    <submittedName>
        <fullName evidence="1">Uncharacterized protein</fullName>
    </submittedName>
</protein>
<dbReference type="RefSeq" id="WP_091636160.1">
    <property type="nucleotide sequence ID" value="NZ_FNYW01000039.1"/>
</dbReference>
<name>A0A1H6V8T0_9LACT</name>
<sequence length="254" mass="29042">MVSVTARTRKVKQPYGGYLPVKQMDKFKYEDDFELNNTKDEFLSPVITGLAVDYLTRLMLGNNKKDVFYISLRGAQFIKKHTQAIELLENINGLDSRSIVNACKLVGFDTVFRAGPATYKPIENIMPSDESIEDIKIMVNRTIYFFNDNGPIILSGFTFEEGYSSIITTGDADFLTSKTLWDLKVSKNSISSKHTLQVLVYYLMGLRSIHKEHFENLETIGLFNPKLNIAYIKDIIDIDEETMIRVSKEVICYK</sequence>
<keyword evidence="2" id="KW-1185">Reference proteome</keyword>
<evidence type="ECO:0000313" key="2">
    <source>
        <dbReference type="Proteomes" id="UP000198564"/>
    </source>
</evidence>
<evidence type="ECO:0000313" key="1">
    <source>
        <dbReference type="EMBL" id="SEI96712.1"/>
    </source>
</evidence>
<dbReference type="Proteomes" id="UP000198564">
    <property type="component" value="Unassembled WGS sequence"/>
</dbReference>